<dbReference type="EMBL" id="VSRR010055120">
    <property type="protein sequence ID" value="MPC80836.1"/>
    <property type="molecule type" value="Genomic_DNA"/>
</dbReference>
<keyword evidence="2" id="KW-1185">Reference proteome</keyword>
<proteinExistence type="predicted"/>
<dbReference type="Proteomes" id="UP000324222">
    <property type="component" value="Unassembled WGS sequence"/>
</dbReference>
<protein>
    <submittedName>
        <fullName evidence="1">Uncharacterized protein</fullName>
    </submittedName>
</protein>
<dbReference type="AlphaFoldDB" id="A0A5B7IFT1"/>
<evidence type="ECO:0000313" key="2">
    <source>
        <dbReference type="Proteomes" id="UP000324222"/>
    </source>
</evidence>
<name>A0A5B7IFT1_PORTR</name>
<evidence type="ECO:0000313" key="1">
    <source>
        <dbReference type="EMBL" id="MPC80836.1"/>
    </source>
</evidence>
<accession>A0A5B7IFT1</accession>
<organism evidence="1 2">
    <name type="scientific">Portunus trituberculatus</name>
    <name type="common">Swimming crab</name>
    <name type="synonym">Neptunus trituberculatus</name>
    <dbReference type="NCBI Taxonomy" id="210409"/>
    <lineage>
        <taxon>Eukaryota</taxon>
        <taxon>Metazoa</taxon>
        <taxon>Ecdysozoa</taxon>
        <taxon>Arthropoda</taxon>
        <taxon>Crustacea</taxon>
        <taxon>Multicrustacea</taxon>
        <taxon>Malacostraca</taxon>
        <taxon>Eumalacostraca</taxon>
        <taxon>Eucarida</taxon>
        <taxon>Decapoda</taxon>
        <taxon>Pleocyemata</taxon>
        <taxon>Brachyura</taxon>
        <taxon>Eubrachyura</taxon>
        <taxon>Portunoidea</taxon>
        <taxon>Portunidae</taxon>
        <taxon>Portuninae</taxon>
        <taxon>Portunus</taxon>
    </lineage>
</organism>
<gene>
    <name evidence="1" type="ORF">E2C01_075429</name>
</gene>
<sequence>MQVTALHALRKPPTGAPCFAATLKAASLLPTLPSHPCFPPQATRSLCCYPTPLHRPLASRVAPQGLGTKSFALCLQLRPPILVLCLRLYVSVLQLSFAVALVSGGVM</sequence>
<reference evidence="1 2" key="1">
    <citation type="submission" date="2019-05" db="EMBL/GenBank/DDBJ databases">
        <title>Another draft genome of Portunus trituberculatus and its Hox gene families provides insights of decapod evolution.</title>
        <authorList>
            <person name="Jeong J.-H."/>
            <person name="Song I."/>
            <person name="Kim S."/>
            <person name="Choi T."/>
            <person name="Kim D."/>
            <person name="Ryu S."/>
            <person name="Kim W."/>
        </authorList>
    </citation>
    <scope>NUCLEOTIDE SEQUENCE [LARGE SCALE GENOMIC DNA]</scope>
    <source>
        <tissue evidence="1">Muscle</tissue>
    </source>
</reference>
<comment type="caution">
    <text evidence="1">The sequence shown here is derived from an EMBL/GenBank/DDBJ whole genome shotgun (WGS) entry which is preliminary data.</text>
</comment>